<evidence type="ECO:0000259" key="1">
    <source>
        <dbReference type="Pfam" id="PF00296"/>
    </source>
</evidence>
<dbReference type="PANTHER" id="PTHR30011">
    <property type="entry name" value="ALKANESULFONATE MONOOXYGENASE-RELATED"/>
    <property type="match status" value="1"/>
</dbReference>
<protein>
    <submittedName>
        <fullName evidence="2">Luciferase-like monooxygenase</fullName>
    </submittedName>
</protein>
<dbReference type="Gene3D" id="3.20.20.30">
    <property type="entry name" value="Luciferase-like domain"/>
    <property type="match status" value="1"/>
</dbReference>
<sequence length="188" mass="19623">MRIGIGLPAAVPDTDATVIGRWAAESEERGFASLGVIDRLVYDNLDPLVALAAAAVRTERIELMTTVLNTGYQGNPVLLAKQIGSLERLYAGRLTVGLGMGGWPENYAASDVPATRRGAAFEAGLAAMRAVWRGETTGASGPVPALPEGRPGLLLAGLVPAGFARAARLSDGWVAPRPLACKPSNRSY</sequence>
<dbReference type="Pfam" id="PF00296">
    <property type="entry name" value="Bac_luciferase"/>
    <property type="match status" value="1"/>
</dbReference>
<reference evidence="3" key="1">
    <citation type="submission" date="2017-06" db="EMBL/GenBank/DDBJ databases">
        <authorList>
            <person name="Varghese N."/>
            <person name="Submissions S."/>
        </authorList>
    </citation>
    <scope>NUCLEOTIDE SEQUENCE [LARGE SCALE GENOMIC DNA]</scope>
    <source>
        <strain evidence="3">DSM 44485</strain>
    </source>
</reference>
<dbReference type="GO" id="GO:0016705">
    <property type="term" value="F:oxidoreductase activity, acting on paired donors, with incorporation or reduction of molecular oxygen"/>
    <property type="evidence" value="ECO:0007669"/>
    <property type="project" value="InterPro"/>
</dbReference>
<dbReference type="PANTHER" id="PTHR30011:SF32">
    <property type="entry name" value="CONSERVED PROTEIN"/>
    <property type="match status" value="1"/>
</dbReference>
<keyword evidence="2" id="KW-0503">Monooxygenase</keyword>
<proteinExistence type="predicted"/>
<feature type="domain" description="Luciferase-like" evidence="1">
    <location>
        <begin position="15"/>
        <end position="175"/>
    </location>
</feature>
<organism evidence="2 3">
    <name type="scientific">Actinomadura mexicana</name>
    <dbReference type="NCBI Taxonomy" id="134959"/>
    <lineage>
        <taxon>Bacteria</taxon>
        <taxon>Bacillati</taxon>
        <taxon>Actinomycetota</taxon>
        <taxon>Actinomycetes</taxon>
        <taxon>Streptosporangiales</taxon>
        <taxon>Thermomonosporaceae</taxon>
        <taxon>Actinomadura</taxon>
    </lineage>
</organism>
<keyword evidence="3" id="KW-1185">Reference proteome</keyword>
<dbReference type="AlphaFoldDB" id="A0A238Z9V4"/>
<evidence type="ECO:0000313" key="3">
    <source>
        <dbReference type="Proteomes" id="UP000198420"/>
    </source>
</evidence>
<dbReference type="GO" id="GO:0004497">
    <property type="term" value="F:monooxygenase activity"/>
    <property type="evidence" value="ECO:0007669"/>
    <property type="project" value="UniProtKB-KW"/>
</dbReference>
<name>A0A238Z9V4_9ACTN</name>
<evidence type="ECO:0000313" key="2">
    <source>
        <dbReference type="EMBL" id="SNR79862.1"/>
    </source>
</evidence>
<dbReference type="InterPro" id="IPR051260">
    <property type="entry name" value="Diverse_substr_monoxygenases"/>
</dbReference>
<dbReference type="EMBL" id="FZNP01000007">
    <property type="protein sequence ID" value="SNR79862.1"/>
    <property type="molecule type" value="Genomic_DNA"/>
</dbReference>
<dbReference type="InterPro" id="IPR036661">
    <property type="entry name" value="Luciferase-like_sf"/>
</dbReference>
<dbReference type="InterPro" id="IPR011251">
    <property type="entry name" value="Luciferase-like_dom"/>
</dbReference>
<dbReference type="RefSeq" id="WP_179278902.1">
    <property type="nucleotide sequence ID" value="NZ_FZNP01000007.1"/>
</dbReference>
<gene>
    <name evidence="2" type="ORF">SAMN06265355_10758</name>
</gene>
<keyword evidence="2" id="KW-0560">Oxidoreductase</keyword>
<dbReference type="SUPFAM" id="SSF51679">
    <property type="entry name" value="Bacterial luciferase-like"/>
    <property type="match status" value="1"/>
</dbReference>
<dbReference type="Proteomes" id="UP000198420">
    <property type="component" value="Unassembled WGS sequence"/>
</dbReference>
<accession>A0A238Z9V4</accession>